<name>A0A088RYR6_LEIPA</name>
<dbReference type="RefSeq" id="XP_010701929.1">
    <property type="nucleotide sequence ID" value="XM_010703627.1"/>
</dbReference>
<dbReference type="AlphaFoldDB" id="A0A088RYR6"/>
<dbReference type="Proteomes" id="UP000063063">
    <property type="component" value="Chromosome 32"/>
</dbReference>
<sequence length="453" mass="48353">MSHQPSSAEELYELVCALQKEQQLTHVDLRTVQRRTEALRQELQRQQELIAEEQARQEELAAKLTQGCVERRLAEAHARGVARASADAAQELCFERRAFVQKCHDYVLSVGKGPTDRGRFDLLLLPSKGTILSTATDGSCSGTFTTAAVEAGREASFLPAAAVHQLLLSLSKKLTRCVEVGATAVLAPLNVPSTVTLTTEERSREKPADRRPSAVQWSTATVVATLMAARITTTNPHRPSSAHVMEGSVGSAADGQRSPHEKKRIGFAPASCFERVTTVPAANVNRGTSQAHPAEGSPSTANNAAVMLPPANIATDCSNRPAHACLRSGSRPRTQRPSGHFTVRLASRSATLVAEAAALGAKRQRSSEAAKITQSSPPKAARADGDKGASTCTVPQCANVTAALAPTYTNDRDHLVSSVDLPLLRSAETQGNGNGRSSRRSVWTWTRGTTYGD</sequence>
<evidence type="ECO:0000313" key="3">
    <source>
        <dbReference type="EMBL" id="AIO01129.1"/>
    </source>
</evidence>
<dbReference type="GeneID" id="22577984"/>
<keyword evidence="1" id="KW-0175">Coiled coil</keyword>
<feature type="region of interest" description="Disordered" evidence="2">
    <location>
        <begin position="427"/>
        <end position="453"/>
    </location>
</feature>
<keyword evidence="4" id="KW-1185">Reference proteome</keyword>
<evidence type="ECO:0000256" key="1">
    <source>
        <dbReference type="SAM" id="Coils"/>
    </source>
</evidence>
<organism evidence="3 4">
    <name type="scientific">Leishmania panamensis</name>
    <dbReference type="NCBI Taxonomy" id="5679"/>
    <lineage>
        <taxon>Eukaryota</taxon>
        <taxon>Discoba</taxon>
        <taxon>Euglenozoa</taxon>
        <taxon>Kinetoplastea</taxon>
        <taxon>Metakinetoplastina</taxon>
        <taxon>Trypanosomatida</taxon>
        <taxon>Trypanosomatidae</taxon>
        <taxon>Leishmaniinae</taxon>
        <taxon>Leishmania</taxon>
        <taxon>Leishmania guyanensis species complex</taxon>
    </lineage>
</organism>
<protein>
    <submittedName>
        <fullName evidence="3">Uncharacterized protein</fullName>
    </submittedName>
</protein>
<dbReference type="VEuPathDB" id="TriTrypDB:LPAL13_320030400"/>
<dbReference type="KEGG" id="lpan:LPMP_322430"/>
<feature type="region of interest" description="Disordered" evidence="2">
    <location>
        <begin position="235"/>
        <end position="260"/>
    </location>
</feature>
<proteinExistence type="predicted"/>
<evidence type="ECO:0000256" key="2">
    <source>
        <dbReference type="SAM" id="MobiDB-lite"/>
    </source>
</evidence>
<feature type="region of interest" description="Disordered" evidence="2">
    <location>
        <begin position="362"/>
        <end position="388"/>
    </location>
</feature>
<gene>
    <name evidence="3" type="ORF">LPMP_322430</name>
</gene>
<dbReference type="OrthoDB" id="267529at2759"/>
<evidence type="ECO:0000313" key="4">
    <source>
        <dbReference type="Proteomes" id="UP000063063"/>
    </source>
</evidence>
<reference evidence="3 4" key="1">
    <citation type="journal article" date="2015" name="Sci. Rep.">
        <title>The genome of Leishmania panamensis: insights into genomics of the L. (Viannia) subgenus.</title>
        <authorList>
            <person name="Llanes A."/>
            <person name="Restrepo C.M."/>
            <person name="Vecchio G.D."/>
            <person name="Anguizola F.J."/>
            <person name="Lleonart R."/>
        </authorList>
    </citation>
    <scope>NUCLEOTIDE SEQUENCE [LARGE SCALE GENOMIC DNA]</scope>
    <source>
        <strain evidence="3 4">MHOM/PA/94/PSC-1</strain>
    </source>
</reference>
<dbReference type="EMBL" id="CP009401">
    <property type="protein sequence ID" value="AIO01129.1"/>
    <property type="molecule type" value="Genomic_DNA"/>
</dbReference>
<feature type="coiled-coil region" evidence="1">
    <location>
        <begin position="29"/>
        <end position="63"/>
    </location>
</feature>
<dbReference type="VEuPathDB" id="TriTrypDB:LPMP_322430"/>
<accession>A0A088RYR6</accession>
<feature type="compositionally biased region" description="Low complexity" evidence="2">
    <location>
        <begin position="440"/>
        <end position="453"/>
    </location>
</feature>
<dbReference type="eggNOG" id="ENOG502SHUC">
    <property type="taxonomic scope" value="Eukaryota"/>
</dbReference>